<reference evidence="8" key="2">
    <citation type="journal article" date="2018" name="Nat. Commun.">
        <title>Extreme sensitivity to ultraviolet light in the fungal pathogen causing white-nose syndrome of bats.</title>
        <authorList>
            <person name="Palmer J.M."/>
            <person name="Drees K.P."/>
            <person name="Foster J.T."/>
            <person name="Lindner D.L."/>
        </authorList>
    </citation>
    <scope>NUCLEOTIDE SEQUENCE [LARGE SCALE GENOMIC DNA]</scope>
    <source>
        <strain evidence="8">UAMH 10579</strain>
    </source>
</reference>
<accession>A0A1B8GI91</accession>
<reference evidence="7 8" key="1">
    <citation type="submission" date="2016-03" db="EMBL/GenBank/DDBJ databases">
        <title>Comparative genomics of Pseudogymnoascus destructans, the fungus causing white-nose syndrome of bats.</title>
        <authorList>
            <person name="Palmer J.M."/>
            <person name="Drees K.P."/>
            <person name="Foster J.T."/>
            <person name="Lindner D.L."/>
        </authorList>
    </citation>
    <scope>NUCLEOTIDE SEQUENCE [LARGE SCALE GENOMIC DNA]</scope>
    <source>
        <strain evidence="7 8">UAMH 10579</strain>
    </source>
</reference>
<dbReference type="InterPro" id="IPR042448">
    <property type="entry name" value="CCNB1IP1"/>
</dbReference>
<dbReference type="EMBL" id="KV460234">
    <property type="protein sequence ID" value="OBT95573.2"/>
    <property type="molecule type" value="Genomic_DNA"/>
</dbReference>
<dbReference type="InterPro" id="IPR013083">
    <property type="entry name" value="Znf_RING/FYVE/PHD"/>
</dbReference>
<organism evidence="7 8">
    <name type="scientific">Pseudogymnoascus verrucosus</name>
    <dbReference type="NCBI Taxonomy" id="342668"/>
    <lineage>
        <taxon>Eukaryota</taxon>
        <taxon>Fungi</taxon>
        <taxon>Dikarya</taxon>
        <taxon>Ascomycota</taxon>
        <taxon>Pezizomycotina</taxon>
        <taxon>Leotiomycetes</taxon>
        <taxon>Thelebolales</taxon>
        <taxon>Thelebolaceae</taxon>
        <taxon>Pseudogymnoascus</taxon>
    </lineage>
</organism>
<name>A0A1B8GI91_9PEZI</name>
<dbReference type="InterPro" id="IPR001841">
    <property type="entry name" value="Znf_RING"/>
</dbReference>
<dbReference type="PANTHER" id="PTHR14305:SF0">
    <property type="entry name" value="E3 UBIQUITIN-PROTEIN LIGASE CCNB1IP1"/>
    <property type="match status" value="1"/>
</dbReference>
<dbReference type="STRING" id="342668.A0A1B8GI91"/>
<dbReference type="SUPFAM" id="SSF57850">
    <property type="entry name" value="RING/U-box"/>
    <property type="match status" value="1"/>
</dbReference>
<proteinExistence type="predicted"/>
<dbReference type="GeneID" id="28839377"/>
<keyword evidence="5" id="KW-0175">Coiled coil</keyword>
<feature type="coiled-coil region" evidence="5">
    <location>
        <begin position="130"/>
        <end position="171"/>
    </location>
</feature>
<evidence type="ECO:0000256" key="3">
    <source>
        <dbReference type="ARBA" id="ARBA00022833"/>
    </source>
</evidence>
<dbReference type="AlphaFoldDB" id="A0A1B8GI91"/>
<dbReference type="GO" id="GO:0061630">
    <property type="term" value="F:ubiquitin protein ligase activity"/>
    <property type="evidence" value="ECO:0007669"/>
    <property type="project" value="InterPro"/>
</dbReference>
<dbReference type="Gene3D" id="3.30.40.10">
    <property type="entry name" value="Zinc/RING finger domain, C3HC4 (zinc finger)"/>
    <property type="match status" value="1"/>
</dbReference>
<keyword evidence="8" id="KW-1185">Reference proteome</keyword>
<evidence type="ECO:0000259" key="6">
    <source>
        <dbReference type="PROSITE" id="PS50089"/>
    </source>
</evidence>
<dbReference type="CDD" id="cd16449">
    <property type="entry name" value="RING-HC"/>
    <property type="match status" value="1"/>
</dbReference>
<protein>
    <recommendedName>
        <fullName evidence="6">RING-type domain-containing protein</fullName>
    </recommendedName>
</protein>
<evidence type="ECO:0000256" key="4">
    <source>
        <dbReference type="PROSITE-ProRule" id="PRU00175"/>
    </source>
</evidence>
<gene>
    <name evidence="7" type="ORF">VE01_05991</name>
</gene>
<evidence type="ECO:0000256" key="5">
    <source>
        <dbReference type="SAM" id="Coils"/>
    </source>
</evidence>
<keyword evidence="2 4" id="KW-0863">Zinc-finger</keyword>
<dbReference type="PANTHER" id="PTHR14305">
    <property type="entry name" value="E3 UBIQUITIN-PROTEIN LIGASE CCNB1IP1"/>
    <property type="match status" value="1"/>
</dbReference>
<evidence type="ECO:0000256" key="1">
    <source>
        <dbReference type="ARBA" id="ARBA00022723"/>
    </source>
</evidence>
<keyword evidence="3" id="KW-0862">Zinc</keyword>
<dbReference type="Pfam" id="PF14634">
    <property type="entry name" value="zf-RING_5"/>
    <property type="match status" value="1"/>
</dbReference>
<evidence type="ECO:0000256" key="2">
    <source>
        <dbReference type="ARBA" id="ARBA00022771"/>
    </source>
</evidence>
<dbReference type="InterPro" id="IPR017907">
    <property type="entry name" value="Znf_RING_CS"/>
</dbReference>
<dbReference type="GO" id="GO:0008270">
    <property type="term" value="F:zinc ion binding"/>
    <property type="evidence" value="ECO:0007669"/>
    <property type="project" value="UniProtKB-KW"/>
</dbReference>
<dbReference type="Proteomes" id="UP000091956">
    <property type="component" value="Unassembled WGS sequence"/>
</dbReference>
<dbReference type="GO" id="GO:0000795">
    <property type="term" value="C:synaptonemal complex"/>
    <property type="evidence" value="ECO:0007669"/>
    <property type="project" value="InterPro"/>
</dbReference>
<dbReference type="RefSeq" id="XP_059319613.1">
    <property type="nucleotide sequence ID" value="XM_059463754.1"/>
</dbReference>
<dbReference type="GO" id="GO:0007131">
    <property type="term" value="P:reciprocal meiotic recombination"/>
    <property type="evidence" value="ECO:0007669"/>
    <property type="project" value="InterPro"/>
</dbReference>
<dbReference type="PROSITE" id="PS50089">
    <property type="entry name" value="ZF_RING_2"/>
    <property type="match status" value="1"/>
</dbReference>
<sequence length="397" mass="42827">MMECGLRCNTLACRKELSEEAIVTTCSHVFCLDCANRLLLANGSNRIVCPACDQHLANEDDVARAKLHPSEDYKTSVLSGLNPNTIMECAGRAMNFWAYQTSQEILYQGMQARVLTDRYNKLKGQIDSIVRDANNEMSALRTELDNAMTDLNNAQKKNHELAQSLHAKSKQQAHTQELYDKLKRRDQMSQVQNAASDAVDQTIQGSATANGYSDHFRKANDPPFRPPVFPSLQGNSMGPPPVPTSMPLPSVAGRTGLSNGWIGFTSQGNNNQGHVVAHTPSSQRQRLIGEPNVGIAVSNMNSRSLSTPMQPRHSPARGLFGGMRSSGSGGNGFAGYGMSAGLKVSHTPPLGVEGMRSMSRTGPMPRVAQRPASANFMGGRSSVYGEGPGLGNQGGFY</sequence>
<evidence type="ECO:0000313" key="8">
    <source>
        <dbReference type="Proteomes" id="UP000091956"/>
    </source>
</evidence>
<evidence type="ECO:0000313" key="7">
    <source>
        <dbReference type="EMBL" id="OBT95573.2"/>
    </source>
</evidence>
<dbReference type="PROSITE" id="PS00518">
    <property type="entry name" value="ZF_RING_1"/>
    <property type="match status" value="1"/>
</dbReference>
<keyword evidence="1" id="KW-0479">Metal-binding</keyword>
<feature type="domain" description="RING-type" evidence="6">
    <location>
        <begin position="13"/>
        <end position="53"/>
    </location>
</feature>